<dbReference type="RefSeq" id="WP_111568341.1">
    <property type="nucleotide sequence ID" value="NZ_PIPK01000001.1"/>
</dbReference>
<dbReference type="AlphaFoldDB" id="A0A327X405"/>
<protein>
    <submittedName>
        <fullName evidence="1">Abi-like protein</fullName>
    </submittedName>
</protein>
<gene>
    <name evidence="1" type="ORF">B0I24_101520</name>
</gene>
<dbReference type="EMBL" id="QLMD01000001">
    <property type="protein sequence ID" value="RAK01880.1"/>
    <property type="molecule type" value="Genomic_DNA"/>
</dbReference>
<comment type="caution">
    <text evidence="1">The sequence shown here is derived from an EMBL/GenBank/DDBJ whole genome shotgun (WGS) entry which is preliminary data.</text>
</comment>
<organism evidence="1 2">
    <name type="scientific">Aliidiomarina maris</name>
    <dbReference type="NCBI Taxonomy" id="531312"/>
    <lineage>
        <taxon>Bacteria</taxon>
        <taxon>Pseudomonadati</taxon>
        <taxon>Pseudomonadota</taxon>
        <taxon>Gammaproteobacteria</taxon>
        <taxon>Alteromonadales</taxon>
        <taxon>Idiomarinaceae</taxon>
        <taxon>Aliidiomarina</taxon>
    </lineage>
</organism>
<dbReference type="Proteomes" id="UP000249203">
    <property type="component" value="Unassembled WGS sequence"/>
</dbReference>
<dbReference type="OrthoDB" id="5363652at2"/>
<evidence type="ECO:0000313" key="1">
    <source>
        <dbReference type="EMBL" id="RAK01880.1"/>
    </source>
</evidence>
<evidence type="ECO:0000313" key="2">
    <source>
        <dbReference type="Proteomes" id="UP000249203"/>
    </source>
</evidence>
<sequence length="104" mass="11869">MSKRSDTKTAYAKPWLSYQEQLAQLKVRGLSVTDDEKALDNFKAGATFQNAVELYVFDKKLRIHLLNSFCAFLRGSFNLKTVSVKLHGRSHVPSQHFIRPARIS</sequence>
<reference evidence="1 2" key="1">
    <citation type="submission" date="2018-06" db="EMBL/GenBank/DDBJ databases">
        <title>Genomic Encyclopedia of Type Strains, Phase III (KMG-III): the genomes of soil and plant-associated and newly described type strains.</title>
        <authorList>
            <person name="Whitman W."/>
        </authorList>
    </citation>
    <scope>NUCLEOTIDE SEQUENCE [LARGE SCALE GENOMIC DNA]</scope>
    <source>
        <strain evidence="1 2">CGMCC 1.15366</strain>
    </source>
</reference>
<name>A0A327X405_9GAMM</name>
<proteinExistence type="predicted"/>
<accession>A0A327X405</accession>